<name>A0A7W8UHM8_9HYPH</name>
<dbReference type="Proteomes" id="UP000585507">
    <property type="component" value="Unassembled WGS sequence"/>
</dbReference>
<proteinExistence type="predicted"/>
<evidence type="ECO:0000313" key="2">
    <source>
        <dbReference type="Proteomes" id="UP000585507"/>
    </source>
</evidence>
<dbReference type="AlphaFoldDB" id="A0A7W8UHM8"/>
<gene>
    <name evidence="1" type="ORF">GGD55_005110</name>
</gene>
<reference evidence="1 2" key="1">
    <citation type="submission" date="2020-08" db="EMBL/GenBank/DDBJ databases">
        <title>Genomic Encyclopedia of Type Strains, Phase IV (KMG-V): Genome sequencing to study the core and pangenomes of soil and plant-associated prokaryotes.</title>
        <authorList>
            <person name="Whitman W."/>
        </authorList>
    </citation>
    <scope>NUCLEOTIDE SEQUENCE [LARGE SCALE GENOMIC DNA]</scope>
    <source>
        <strain evidence="1 2">SEMIA 4084</strain>
    </source>
</reference>
<organism evidence="1 2">
    <name type="scientific">Rhizobium giardinii</name>
    <dbReference type="NCBI Taxonomy" id="56731"/>
    <lineage>
        <taxon>Bacteria</taxon>
        <taxon>Pseudomonadati</taxon>
        <taxon>Pseudomonadota</taxon>
        <taxon>Alphaproteobacteria</taxon>
        <taxon>Hyphomicrobiales</taxon>
        <taxon>Rhizobiaceae</taxon>
        <taxon>Rhizobium/Agrobacterium group</taxon>
        <taxon>Rhizobium</taxon>
    </lineage>
</organism>
<comment type="caution">
    <text evidence="1">The sequence shown here is derived from an EMBL/GenBank/DDBJ whole genome shotgun (WGS) entry which is preliminary data.</text>
</comment>
<dbReference type="EMBL" id="JACHBK010000013">
    <property type="protein sequence ID" value="MBB5538380.1"/>
    <property type="molecule type" value="Genomic_DNA"/>
</dbReference>
<evidence type="ECO:0000313" key="1">
    <source>
        <dbReference type="EMBL" id="MBB5538380.1"/>
    </source>
</evidence>
<accession>A0A7W8UHM8</accession>
<sequence length="78" mass="8778">MRDPITVRQMNAADELRRAHRKLGDQGYWVVSRICGEGYSLNEVARPGSSKRAKLAAANDLRAHLDTLAAMWNLATRR</sequence>
<protein>
    <submittedName>
        <fullName evidence="1">Uncharacterized protein</fullName>
    </submittedName>
</protein>
<keyword evidence="2" id="KW-1185">Reference proteome</keyword>